<evidence type="ECO:0000256" key="4">
    <source>
        <dbReference type="ARBA" id="ARBA00023163"/>
    </source>
</evidence>
<dbReference type="GO" id="GO:0006352">
    <property type="term" value="P:DNA-templated transcription initiation"/>
    <property type="evidence" value="ECO:0007669"/>
    <property type="project" value="InterPro"/>
</dbReference>
<dbReference type="OrthoDB" id="350539at2157"/>
<keyword evidence="2" id="KW-0677">Repeat</keyword>
<organism evidence="5 6">
    <name type="scientific">Halorubrum halodurans</name>
    <dbReference type="NCBI Taxonomy" id="1383851"/>
    <lineage>
        <taxon>Archaea</taxon>
        <taxon>Methanobacteriati</taxon>
        <taxon>Methanobacteriota</taxon>
        <taxon>Stenosarchaea group</taxon>
        <taxon>Halobacteria</taxon>
        <taxon>Halobacteriales</taxon>
        <taxon>Haloferacaceae</taxon>
        <taxon>Halorubrum</taxon>
    </lineage>
</organism>
<dbReference type="Pfam" id="PF00352">
    <property type="entry name" value="TBP"/>
    <property type="match status" value="2"/>
</dbReference>
<dbReference type="Proteomes" id="UP000216308">
    <property type="component" value="Unassembled WGS sequence"/>
</dbReference>
<comment type="similarity">
    <text evidence="1">Belongs to the TBP family.</text>
</comment>
<keyword evidence="6" id="KW-1185">Reference proteome</keyword>
<keyword evidence="4" id="KW-0804">Transcription</keyword>
<dbReference type="PANTHER" id="PTHR10126">
    <property type="entry name" value="TATA-BOX BINDING PROTEIN"/>
    <property type="match status" value="1"/>
</dbReference>
<dbReference type="Gene3D" id="3.30.310.10">
    <property type="entry name" value="TATA-Binding Protein"/>
    <property type="match status" value="2"/>
</dbReference>
<dbReference type="AlphaFoldDB" id="A0A256IJC8"/>
<proteinExistence type="inferred from homology"/>
<dbReference type="PRINTS" id="PR00686">
    <property type="entry name" value="TIFACTORIID"/>
</dbReference>
<dbReference type="SUPFAM" id="SSF55945">
    <property type="entry name" value="TATA-box binding protein-like"/>
    <property type="match status" value="2"/>
</dbReference>
<reference evidence="5 6" key="1">
    <citation type="journal article" date="2014" name="Front. Microbiol.">
        <title>Population and genomic analysis of the genus Halorubrum.</title>
        <authorList>
            <person name="Fullmer M.S."/>
            <person name="Soucy S.M."/>
            <person name="Swithers K.S."/>
            <person name="Makkay A.M."/>
            <person name="Wheeler R."/>
            <person name="Ventosa A."/>
            <person name="Gogarten J.P."/>
            <person name="Papke R.T."/>
        </authorList>
    </citation>
    <scope>NUCLEOTIDE SEQUENCE [LARGE SCALE GENOMIC DNA]</scope>
    <source>
        <strain evidence="5 6">Cb34</strain>
    </source>
</reference>
<evidence type="ECO:0000313" key="5">
    <source>
        <dbReference type="EMBL" id="OYR56635.1"/>
    </source>
</evidence>
<evidence type="ECO:0000313" key="6">
    <source>
        <dbReference type="Proteomes" id="UP000216308"/>
    </source>
</evidence>
<comment type="caution">
    <text evidence="5">The sequence shown here is derived from an EMBL/GenBank/DDBJ whole genome shotgun (WGS) entry which is preliminary data.</text>
</comment>
<name>A0A256IJC8_9EURY</name>
<dbReference type="RefSeq" id="WP_094531746.1">
    <property type="nucleotide sequence ID" value="NZ_NHPJ01000081.1"/>
</dbReference>
<evidence type="ECO:0000256" key="3">
    <source>
        <dbReference type="ARBA" id="ARBA00023125"/>
    </source>
</evidence>
<dbReference type="EMBL" id="NHPJ01000081">
    <property type="protein sequence ID" value="OYR56635.1"/>
    <property type="molecule type" value="Genomic_DNA"/>
</dbReference>
<dbReference type="GO" id="GO:0003677">
    <property type="term" value="F:DNA binding"/>
    <property type="evidence" value="ECO:0007669"/>
    <property type="project" value="UniProtKB-KW"/>
</dbReference>
<accession>A0A256IJC8</accession>
<evidence type="ECO:0000256" key="2">
    <source>
        <dbReference type="ARBA" id="ARBA00022737"/>
    </source>
</evidence>
<protein>
    <submittedName>
        <fullName evidence="5">Transcription factor</fullName>
    </submittedName>
</protein>
<dbReference type="InterPro" id="IPR012295">
    <property type="entry name" value="TBP_dom_sf"/>
</dbReference>
<evidence type="ECO:0000256" key="1">
    <source>
        <dbReference type="ARBA" id="ARBA00005560"/>
    </source>
</evidence>
<gene>
    <name evidence="5" type="ORF">DJ70_07930</name>
</gene>
<sequence>MSETGFTGDGALEIVNVIGWVSYRQELDLAALRDTFETRSEITDATYKPAENHWLQTNFAPDDTYVAFYRSGKASITGVDSVAQFEDVVSRVNTVMRDLLEFDFTPESQVSNIVVTTTVNTNISLEALALELGLERVEYEPEQFPALIYRDQESDAVILVFSSGKLLCTGLADLDTISSTVSEFTARINPVT</sequence>
<keyword evidence="3" id="KW-0238">DNA-binding</keyword>
<dbReference type="InterPro" id="IPR000814">
    <property type="entry name" value="TBP"/>
</dbReference>